<evidence type="ECO:0000313" key="1">
    <source>
        <dbReference type="EMBL" id="GAG84124.1"/>
    </source>
</evidence>
<organism evidence="1">
    <name type="scientific">marine sediment metagenome</name>
    <dbReference type="NCBI Taxonomy" id="412755"/>
    <lineage>
        <taxon>unclassified sequences</taxon>
        <taxon>metagenomes</taxon>
        <taxon>ecological metagenomes</taxon>
    </lineage>
</organism>
<accession>X1AN91</accession>
<protein>
    <submittedName>
        <fullName evidence="1">Uncharacterized protein</fullName>
    </submittedName>
</protein>
<proteinExistence type="predicted"/>
<name>X1AN91_9ZZZZ</name>
<comment type="caution">
    <text evidence="1">The sequence shown here is derived from an EMBL/GenBank/DDBJ whole genome shotgun (WGS) entry which is preliminary data.</text>
</comment>
<sequence>MAGLWFTDLSGEYDKSNWQRFPNGSYNGYYINLQKMIDAGLRDPSDFIEANYKSGEEYEGQEDSIGCSLESQLI</sequence>
<dbReference type="AlphaFoldDB" id="X1AN91"/>
<dbReference type="EMBL" id="BART01017959">
    <property type="protein sequence ID" value="GAG84124.1"/>
    <property type="molecule type" value="Genomic_DNA"/>
</dbReference>
<reference evidence="1" key="1">
    <citation type="journal article" date="2014" name="Front. Microbiol.">
        <title>High frequency of phylogenetically diverse reductive dehalogenase-homologous genes in deep subseafloor sedimentary metagenomes.</title>
        <authorList>
            <person name="Kawai M."/>
            <person name="Futagami T."/>
            <person name="Toyoda A."/>
            <person name="Takaki Y."/>
            <person name="Nishi S."/>
            <person name="Hori S."/>
            <person name="Arai W."/>
            <person name="Tsubouchi T."/>
            <person name="Morono Y."/>
            <person name="Uchiyama I."/>
            <person name="Ito T."/>
            <person name="Fujiyama A."/>
            <person name="Inagaki F."/>
            <person name="Takami H."/>
        </authorList>
    </citation>
    <scope>NUCLEOTIDE SEQUENCE</scope>
    <source>
        <strain evidence="1">Expedition CK06-06</strain>
    </source>
</reference>
<gene>
    <name evidence="1" type="ORF">S01H4_34009</name>
</gene>